<feature type="signal peptide" evidence="1">
    <location>
        <begin position="1"/>
        <end position="19"/>
    </location>
</feature>
<evidence type="ECO:0000256" key="1">
    <source>
        <dbReference type="SAM" id="SignalP"/>
    </source>
</evidence>
<accession>A0A8I5MUU8</accession>
<dbReference type="PANTHER" id="PTHR12138">
    <property type="entry name" value="PRIMATE-EXPANDED PROTEIN FAMILY"/>
    <property type="match status" value="1"/>
</dbReference>
<protein>
    <recommendedName>
        <fullName evidence="4">Secreted protein</fullName>
    </recommendedName>
</protein>
<proteinExistence type="predicted"/>
<keyword evidence="3" id="KW-1185">Reference proteome</keyword>
<organism evidence="2 3">
    <name type="scientific">Papio anubis</name>
    <name type="common">Olive baboon</name>
    <dbReference type="NCBI Taxonomy" id="9555"/>
    <lineage>
        <taxon>Eukaryota</taxon>
        <taxon>Metazoa</taxon>
        <taxon>Chordata</taxon>
        <taxon>Craniata</taxon>
        <taxon>Vertebrata</taxon>
        <taxon>Euteleostomi</taxon>
        <taxon>Mammalia</taxon>
        <taxon>Eutheria</taxon>
        <taxon>Euarchontoglires</taxon>
        <taxon>Primates</taxon>
        <taxon>Haplorrhini</taxon>
        <taxon>Catarrhini</taxon>
        <taxon>Cercopithecidae</taxon>
        <taxon>Cercopithecinae</taxon>
        <taxon>Papio</taxon>
    </lineage>
</organism>
<evidence type="ECO:0000313" key="2">
    <source>
        <dbReference type="Ensembl" id="ENSPANP00000048116.1"/>
    </source>
</evidence>
<reference evidence="2" key="2">
    <citation type="submission" date="2025-08" db="UniProtKB">
        <authorList>
            <consortium name="Ensembl"/>
        </authorList>
    </citation>
    <scope>IDENTIFICATION</scope>
</reference>
<name>A0A8I5MUU8_PAPAN</name>
<dbReference type="Ensembl" id="ENSPANT00000067199.1">
    <property type="protein sequence ID" value="ENSPANP00000048116.1"/>
    <property type="gene ID" value="ENSPANG00000051221.1"/>
</dbReference>
<evidence type="ECO:0000313" key="3">
    <source>
        <dbReference type="Proteomes" id="UP000028761"/>
    </source>
</evidence>
<dbReference type="PANTHER" id="PTHR12138:SF133">
    <property type="entry name" value="SECRETED PROTEIN"/>
    <property type="match status" value="1"/>
</dbReference>
<dbReference type="AlphaFoldDB" id="A0A8I5MUU8"/>
<feature type="chain" id="PRO_5035237044" description="Secreted protein" evidence="1">
    <location>
        <begin position="20"/>
        <end position="174"/>
    </location>
</feature>
<reference evidence="2 3" key="1">
    <citation type="submission" date="2012-03" db="EMBL/GenBank/DDBJ databases">
        <title>Whole Genome Assembly of Papio anubis.</title>
        <authorList>
            <person name="Liu Y.L."/>
            <person name="Abraham K.A."/>
            <person name="Akbar H.A."/>
            <person name="Ali S.A."/>
            <person name="Anosike U.A."/>
            <person name="Aqrawi P.A."/>
            <person name="Arias F.A."/>
            <person name="Attaway T.A."/>
            <person name="Awwad R.A."/>
            <person name="Babu C.B."/>
            <person name="Bandaranaike D.B."/>
            <person name="Battles P.B."/>
            <person name="Bell A.B."/>
            <person name="Beltran B.B."/>
            <person name="Berhane-Mersha D.B."/>
            <person name="Bess C.B."/>
            <person name="Bickham C.B."/>
            <person name="Bolden T.B."/>
            <person name="Carter K.C."/>
            <person name="Chau D.C."/>
            <person name="Chavez A.C."/>
            <person name="Clerc-Blankenburg K.C."/>
            <person name="Coyle M.C."/>
            <person name="Dao M.D."/>
            <person name="Davila M.L.D."/>
            <person name="Davy-Carroll L.D."/>
            <person name="Denson S.D."/>
            <person name="Dinh H.D."/>
            <person name="Fernandez S.F."/>
            <person name="Fernando P.F."/>
            <person name="Forbes L.F."/>
            <person name="Francis C.F."/>
            <person name="Francisco L.F."/>
            <person name="Fu Q.F."/>
            <person name="Garcia-Iii R.G."/>
            <person name="Garrett T.G."/>
            <person name="Gross S.G."/>
            <person name="Gubbala S.G."/>
            <person name="Hirani K.H."/>
            <person name="Hogues M.H."/>
            <person name="Hollins B.H."/>
            <person name="Jackson L.J."/>
            <person name="Javaid M.J."/>
            <person name="Jhangiani S.J."/>
            <person name="Johnson A.J."/>
            <person name="Johnson B.J."/>
            <person name="Jones J.J."/>
            <person name="Joshi V.J."/>
            <person name="Kalu J.K."/>
            <person name="Khan N.K."/>
            <person name="Korchina V.K."/>
            <person name="Kovar C.K."/>
            <person name="Lago L.L."/>
            <person name="Lara F.L."/>
            <person name="Le T.-K.L."/>
            <person name="Lee S.L."/>
            <person name="Legall-Iii F.L."/>
            <person name="Lemon S.L."/>
            <person name="Liu J.L."/>
            <person name="Liu Y.-S.L."/>
            <person name="Liyanage D.L."/>
            <person name="Lopez J.L."/>
            <person name="Lorensuhewa L.L."/>
            <person name="Mata R.M."/>
            <person name="Mathew T.M."/>
            <person name="Mercado C.M."/>
            <person name="Mercado I.M."/>
            <person name="Morales K.M."/>
            <person name="Morgan M.M."/>
            <person name="Munidasa M.M."/>
            <person name="Ngo D.N."/>
            <person name="Nguyen L.N."/>
            <person name="Nguyen T.N."/>
            <person name="Nguyen N.N."/>
            <person name="Obregon M.O."/>
            <person name="Okwuonu G.O."/>
            <person name="Ongeri F.O."/>
            <person name="Onwere C.O."/>
            <person name="Osifeso I.O."/>
            <person name="Parra A.P."/>
            <person name="Patil S.P."/>
            <person name="Perez A.P."/>
            <person name="Perez Y.P."/>
            <person name="Pham C.P."/>
            <person name="Pu L.-L.P."/>
            <person name="Puazo M.P."/>
            <person name="Quiroz J.Q."/>
            <person name="Rouhana J.R."/>
            <person name="Ruiz M.R."/>
            <person name="Ruiz S.-J.R."/>
            <person name="Saada N.S."/>
            <person name="Santibanez J.S."/>
            <person name="Scheel M.S."/>
            <person name="Schneider B.S."/>
            <person name="Simmons D.S."/>
            <person name="Sisson I.S."/>
            <person name="Tang L.-Y.T."/>
            <person name="Thornton R.T."/>
            <person name="Tisius J.T."/>
            <person name="Toledanes G.T."/>
            <person name="Trejos Z.T."/>
            <person name="Usmani K.U."/>
            <person name="Varghese R.V."/>
            <person name="Vattathil S.V."/>
            <person name="Vee V.V."/>
            <person name="Walker D.W."/>
            <person name="Weissenberger G.W."/>
            <person name="White C.W."/>
            <person name="Williams A.W."/>
            <person name="Woodworth J.W."/>
            <person name="Wright R.W."/>
            <person name="Zhu Y.Z."/>
            <person name="Han Y.H."/>
            <person name="Newsham I.N."/>
            <person name="Nazareth L.N."/>
            <person name="Worley K.W."/>
            <person name="Muzny D.M."/>
            <person name="Rogers J.R."/>
            <person name="Gibbs R.G."/>
        </authorList>
    </citation>
    <scope>NUCLEOTIDE SEQUENCE [LARGE SCALE GENOMIC DNA]</scope>
</reference>
<dbReference type="PRINTS" id="PR02045">
    <property type="entry name" value="F138DOMAIN"/>
</dbReference>
<evidence type="ECO:0008006" key="4">
    <source>
        <dbReference type="Google" id="ProtNLM"/>
    </source>
</evidence>
<dbReference type="GeneTree" id="ENSGT01120000271815"/>
<sequence length="174" mass="19319">MSKLLGFVLFRLFVVFRQGVLLPRLECSGEISAHCNFYFLGSGGPPTSASHVAGTTGVGHHAQLIFVFLVETGFCHVGQASLKLLNSSDQPASASQSPSIMGMSHRAWPEVVIFKTSSSDSNMQPRLRYTNLSKFLLLLKDLYHLPLRPFSSSFHFFLPVNPIPFLVLLYPKNY</sequence>
<keyword evidence="1" id="KW-0732">Signal</keyword>
<reference evidence="2" key="3">
    <citation type="submission" date="2025-09" db="UniProtKB">
        <authorList>
            <consortium name="Ensembl"/>
        </authorList>
    </citation>
    <scope>IDENTIFICATION</scope>
</reference>
<dbReference type="Proteomes" id="UP000028761">
    <property type="component" value="Chromosome 8"/>
</dbReference>